<accession>A0A2T4JQ43</accession>
<gene>
    <name evidence="3" type="ORF">C5F48_20460</name>
</gene>
<sequence length="419" mass="47502">MTIPQLPGFDQTLPFLREGYGFISNRCDRLGTDAFHTRLMLRRATCLRGEEAARVFYHPDRFTRRRGAMPPTTMRLLQDKGSVQSLEGAAHRQRKALFLRLLTDDTAERDFLALFREEWLAALEHWTARPEIVLHDEVNRILTRAVCSWVGVPQLEPRELTSMIENAGSVGPAVLGALARRRRTEARLRAVVEAARGAGAADGETPLRAIIEHRDHDGERLSPEVAVVELLNILRPVVAIGRYIMFTAMALHDHPGWRARLRDGTDRERQYFVEEVRRLYPFFPLVAGVAKAPFRWRDHGFAAGDWVILDLYGTTHDPRLFPEPQVFDPGRGLDWRRLDHGFIPQGAGDPEETHRCPGERLTVATMREAARLLTQAMSYDVPPQDLSLPLHRMPTRPARNLILSNIRRLPAGPAPDTGD</sequence>
<proteinExistence type="inferred from homology"/>
<keyword evidence="4" id="KW-1185">Reference proteome</keyword>
<dbReference type="PRINTS" id="PR00463">
    <property type="entry name" value="EP450I"/>
</dbReference>
<dbReference type="SUPFAM" id="SSF48264">
    <property type="entry name" value="Cytochrome P450"/>
    <property type="match status" value="1"/>
</dbReference>
<comment type="caution">
    <text evidence="3">The sequence shown here is derived from an EMBL/GenBank/DDBJ whole genome shotgun (WGS) entry which is preliminary data.</text>
</comment>
<keyword evidence="2" id="KW-0479">Metal-binding</keyword>
<keyword evidence="2" id="KW-0408">Iron</keyword>
<evidence type="ECO:0000313" key="4">
    <source>
        <dbReference type="Proteomes" id="UP000241010"/>
    </source>
</evidence>
<dbReference type="Pfam" id="PF00067">
    <property type="entry name" value="p450"/>
    <property type="match status" value="1"/>
</dbReference>
<dbReference type="GO" id="GO:0004497">
    <property type="term" value="F:monooxygenase activity"/>
    <property type="evidence" value="ECO:0007669"/>
    <property type="project" value="InterPro"/>
</dbReference>
<dbReference type="InterPro" id="IPR002401">
    <property type="entry name" value="Cyt_P450_E_grp-I"/>
</dbReference>
<reference evidence="3 4" key="1">
    <citation type="submission" date="2018-03" db="EMBL/GenBank/DDBJ databases">
        <title>Cereibacter changlensis.</title>
        <authorList>
            <person name="Meyer T.E."/>
            <person name="Miller S."/>
            <person name="Lodha T."/>
            <person name="Gandham S."/>
            <person name="Chintalapati S."/>
            <person name="Chintalapati V.R."/>
        </authorList>
    </citation>
    <scope>NUCLEOTIDE SEQUENCE [LARGE SCALE GENOMIC DNA]</scope>
    <source>
        <strain evidence="3 4">JA139</strain>
    </source>
</reference>
<dbReference type="GO" id="GO:0016705">
    <property type="term" value="F:oxidoreductase activity, acting on paired donors, with incorporation or reduction of molecular oxygen"/>
    <property type="evidence" value="ECO:0007669"/>
    <property type="project" value="InterPro"/>
</dbReference>
<dbReference type="InterPro" id="IPR036396">
    <property type="entry name" value="Cyt_P450_sf"/>
</dbReference>
<feature type="binding site" description="axial binding residue" evidence="2">
    <location>
        <position position="356"/>
    </location>
    <ligand>
        <name>heme</name>
        <dbReference type="ChEBI" id="CHEBI:30413"/>
    </ligand>
    <ligandPart>
        <name>Fe</name>
        <dbReference type="ChEBI" id="CHEBI:18248"/>
    </ligandPart>
</feature>
<dbReference type="RefSeq" id="WP_107665640.1">
    <property type="nucleotide sequence ID" value="NZ_PZKG01000165.1"/>
</dbReference>
<dbReference type="GO" id="GO:0020037">
    <property type="term" value="F:heme binding"/>
    <property type="evidence" value="ECO:0007669"/>
    <property type="project" value="InterPro"/>
</dbReference>
<organism evidence="3 4">
    <name type="scientific">Cereibacter changlensis JA139</name>
    <dbReference type="NCBI Taxonomy" id="1188249"/>
    <lineage>
        <taxon>Bacteria</taxon>
        <taxon>Pseudomonadati</taxon>
        <taxon>Pseudomonadota</taxon>
        <taxon>Alphaproteobacteria</taxon>
        <taxon>Rhodobacterales</taxon>
        <taxon>Paracoccaceae</taxon>
        <taxon>Cereibacter</taxon>
    </lineage>
</organism>
<dbReference type="EMBL" id="PZKG01000165">
    <property type="protein sequence ID" value="PTE19893.1"/>
    <property type="molecule type" value="Genomic_DNA"/>
</dbReference>
<dbReference type="AlphaFoldDB" id="A0A2T4JQ43"/>
<protein>
    <submittedName>
        <fullName evidence="3">Cytochrome P450</fullName>
    </submittedName>
</protein>
<evidence type="ECO:0000313" key="3">
    <source>
        <dbReference type="EMBL" id="PTE19893.1"/>
    </source>
</evidence>
<keyword evidence="2" id="KW-0349">Heme</keyword>
<dbReference type="Proteomes" id="UP000241010">
    <property type="component" value="Unassembled WGS sequence"/>
</dbReference>
<dbReference type="OrthoDB" id="9764248at2"/>
<dbReference type="Gene3D" id="1.10.630.10">
    <property type="entry name" value="Cytochrome P450"/>
    <property type="match status" value="1"/>
</dbReference>
<name>A0A2T4JQ43_9RHOB</name>
<dbReference type="InterPro" id="IPR001128">
    <property type="entry name" value="Cyt_P450"/>
</dbReference>
<dbReference type="PANTHER" id="PTHR46696:SF1">
    <property type="entry name" value="CYTOCHROME P450 YJIB-RELATED"/>
    <property type="match status" value="1"/>
</dbReference>
<comment type="cofactor">
    <cofactor evidence="2">
        <name>heme</name>
        <dbReference type="ChEBI" id="CHEBI:30413"/>
    </cofactor>
</comment>
<evidence type="ECO:0000256" key="2">
    <source>
        <dbReference type="PIRSR" id="PIRSR602401-1"/>
    </source>
</evidence>
<dbReference type="CDD" id="cd11067">
    <property type="entry name" value="CYP152"/>
    <property type="match status" value="1"/>
</dbReference>
<evidence type="ECO:0000256" key="1">
    <source>
        <dbReference type="ARBA" id="ARBA00010617"/>
    </source>
</evidence>
<dbReference type="GO" id="GO:0005506">
    <property type="term" value="F:iron ion binding"/>
    <property type="evidence" value="ECO:0007669"/>
    <property type="project" value="InterPro"/>
</dbReference>
<comment type="similarity">
    <text evidence="1">Belongs to the cytochrome P450 family.</text>
</comment>
<dbReference type="PANTHER" id="PTHR46696">
    <property type="entry name" value="P450, PUTATIVE (EUROFUNG)-RELATED"/>
    <property type="match status" value="1"/>
</dbReference>